<evidence type="ECO:0008006" key="8">
    <source>
        <dbReference type="Google" id="ProtNLM"/>
    </source>
</evidence>
<feature type="domain" description="DUF7708" evidence="4">
    <location>
        <begin position="70"/>
        <end position="210"/>
    </location>
</feature>
<dbReference type="PANTHER" id="PTHR10039:SF10">
    <property type="entry name" value="NACHT DOMAIN-CONTAINING PROTEIN"/>
    <property type="match status" value="1"/>
</dbReference>
<dbReference type="InterPro" id="IPR036770">
    <property type="entry name" value="Ankyrin_rpt-contain_sf"/>
</dbReference>
<keyword evidence="7" id="KW-1185">Reference proteome</keyword>
<feature type="repeat" description="ANK" evidence="2">
    <location>
        <begin position="876"/>
        <end position="908"/>
    </location>
</feature>
<dbReference type="InterPro" id="IPR056125">
    <property type="entry name" value="DUF7708"/>
</dbReference>
<feature type="domain" description="GPI inositol-deacylase winged helix" evidence="3">
    <location>
        <begin position="538"/>
        <end position="621"/>
    </location>
</feature>
<evidence type="ECO:0000313" key="6">
    <source>
        <dbReference type="EMBL" id="KAK5068000.1"/>
    </source>
</evidence>
<dbReference type="SMART" id="SM00248">
    <property type="entry name" value="ANK"/>
    <property type="match status" value="9"/>
</dbReference>
<evidence type="ECO:0000259" key="4">
    <source>
        <dbReference type="Pfam" id="PF24809"/>
    </source>
</evidence>
<comment type="caution">
    <text evidence="6">The sequence shown here is derived from an EMBL/GenBank/DDBJ whole genome shotgun (WGS) entry which is preliminary data.</text>
</comment>
<dbReference type="SUPFAM" id="SSF48403">
    <property type="entry name" value="Ankyrin repeat"/>
    <property type="match status" value="1"/>
</dbReference>
<sequence length="1101" mass="123429">MALAVRQAASLKPEIRLALALYDFECHLPDERKGDFKKECQSQPTPGDVLTFTAELDGRNVFREGIGPRLTRILQSVRDFSGVIDTIVGGSQCQLAGLIWGAFKMTLFVTYQFVTYFDKLSELLMSVGRSCPRFQEYELLHPTSNGLRNALCEYFIVVVDLCRAAVKFNTKHLFKQWSSSIAKSFESEFGKYERKLKSNADIIKEEVSHANIRDTQLEHSANSRLRDKVSQYFADNRQRNNEKARRRFLHTCSQYDHEQAFRQALRRGRSTWLSQTTEYKQWTEPASSILWCIGILGSGKSVSIANMVSDLVITASSQSSAAIVSYYFCRHDEAQSLDVRTIIGSIARQLLKSAPLEVFANLDMDSLLLDSDQIMEHMRKLLPTGGHDYFVILDGLDECDKSESLLGYFKELLTFDCRIHIYCSCRPDTYQWLSPDMEPRYSVSMSATNELDKYIYTELDQRVQSDKLRVGDSSIITKIRDALIQGSQGMFLWVAFQLDSICFAETDRDILNALDQLPKDLPQTFDRVLGKLQQGKGDADLRQKLLKCIVAARRPLTLEELREALSIVPGVTTWQPDRLINDIERAIPRLCGSLVIVTEDEGTVHFAHHSVKQHLISEAQDTTDLLRIQASQAGSYLGDICVTYLNLNVFETQIIKAQSAKAPDVANISNTIARRFDSRPVQNLAVAYARLKGVSQGDLRTKLPFLSRPAAQDRYEYACMAYAAWFWPDHVEGFRSNRTNTETYKLFRRVVKGQVRSIRPEWEILVDAQGLPGPFPPLCWAIASERVHLADALLDMDDIEVNAREPGWHQTPLLLAVKLGQTTIVARLSERSDVAVNAVEKHGRTALILAVGCGHVECAKMLLTRGDIEVNRQDQDGKSALALAARSGYEDLAKLLLLAGADAGSLNERGWTPLADAAMNGHESIVQLLLDHIEDDVDAIGHKDQAGWTPLTHAVMEGHEGVVELLLKKDGVDLDPAGKFGMTPLLWAARLGHEGICRMLIDRGAISDWGDVRHRTPLSWAAQHGHEEVVRLLLGTPGVHWGSKDMNGRTPQSYAEEHAHEVVVALLRSLVVEPNDTRGFKFSTGRSLPRPRALNENVVVS</sequence>
<evidence type="ECO:0000256" key="2">
    <source>
        <dbReference type="PROSITE-ProRule" id="PRU00023"/>
    </source>
</evidence>
<dbReference type="SUPFAM" id="SSF52540">
    <property type="entry name" value="P-loop containing nucleoside triphosphate hydrolases"/>
    <property type="match status" value="1"/>
</dbReference>
<dbReference type="EMBL" id="JAVRRF010000001">
    <property type="protein sequence ID" value="KAK5068000.1"/>
    <property type="molecule type" value="Genomic_DNA"/>
</dbReference>
<keyword evidence="1" id="KW-0677">Repeat</keyword>
<dbReference type="Pfam" id="PF24809">
    <property type="entry name" value="DUF7708"/>
    <property type="match status" value="1"/>
</dbReference>
<name>A0ABR0JPV6_9EURO</name>
<dbReference type="PANTHER" id="PTHR10039">
    <property type="entry name" value="AMELOGENIN"/>
    <property type="match status" value="1"/>
</dbReference>
<feature type="domain" description="Nephrocystin 3-like N-terminal" evidence="5">
    <location>
        <begin position="270"/>
        <end position="426"/>
    </location>
</feature>
<organism evidence="6 7">
    <name type="scientific">Exophiala sideris</name>
    <dbReference type="NCBI Taxonomy" id="1016849"/>
    <lineage>
        <taxon>Eukaryota</taxon>
        <taxon>Fungi</taxon>
        <taxon>Dikarya</taxon>
        <taxon>Ascomycota</taxon>
        <taxon>Pezizomycotina</taxon>
        <taxon>Eurotiomycetes</taxon>
        <taxon>Chaetothyriomycetidae</taxon>
        <taxon>Chaetothyriales</taxon>
        <taxon>Herpotrichiellaceae</taxon>
        <taxon>Exophiala</taxon>
    </lineage>
</organism>
<accession>A0ABR0JPV6</accession>
<feature type="repeat" description="ANK" evidence="2">
    <location>
        <begin position="1013"/>
        <end position="1034"/>
    </location>
</feature>
<evidence type="ECO:0000259" key="3">
    <source>
        <dbReference type="Pfam" id="PF22939"/>
    </source>
</evidence>
<feature type="repeat" description="ANK" evidence="2">
    <location>
        <begin position="909"/>
        <end position="932"/>
    </location>
</feature>
<dbReference type="Pfam" id="PF22939">
    <property type="entry name" value="WHD_GPIID"/>
    <property type="match status" value="1"/>
</dbReference>
<dbReference type="Proteomes" id="UP001345691">
    <property type="component" value="Unassembled WGS sequence"/>
</dbReference>
<dbReference type="InterPro" id="IPR056884">
    <property type="entry name" value="NPHP3-like_N"/>
</dbReference>
<dbReference type="InterPro" id="IPR054471">
    <property type="entry name" value="GPIID_WHD"/>
</dbReference>
<protein>
    <recommendedName>
        <fullName evidence="8">NACHT domain-containing protein</fullName>
    </recommendedName>
</protein>
<evidence type="ECO:0000259" key="5">
    <source>
        <dbReference type="Pfam" id="PF24883"/>
    </source>
</evidence>
<feature type="repeat" description="ANK" evidence="2">
    <location>
        <begin position="980"/>
        <end position="1012"/>
    </location>
</feature>
<keyword evidence="2" id="KW-0040">ANK repeat</keyword>
<feature type="repeat" description="ANK" evidence="2">
    <location>
        <begin position="842"/>
        <end position="866"/>
    </location>
</feature>
<dbReference type="InterPro" id="IPR027417">
    <property type="entry name" value="P-loop_NTPase"/>
</dbReference>
<dbReference type="Gene3D" id="1.25.40.20">
    <property type="entry name" value="Ankyrin repeat-containing domain"/>
    <property type="match status" value="3"/>
</dbReference>
<dbReference type="Pfam" id="PF24883">
    <property type="entry name" value="NPHP3_N"/>
    <property type="match status" value="1"/>
</dbReference>
<dbReference type="Gene3D" id="3.40.50.300">
    <property type="entry name" value="P-loop containing nucleotide triphosphate hydrolases"/>
    <property type="match status" value="1"/>
</dbReference>
<evidence type="ECO:0000313" key="7">
    <source>
        <dbReference type="Proteomes" id="UP001345691"/>
    </source>
</evidence>
<proteinExistence type="predicted"/>
<dbReference type="PROSITE" id="PS50297">
    <property type="entry name" value="ANK_REP_REGION"/>
    <property type="match status" value="5"/>
</dbReference>
<dbReference type="Pfam" id="PF12796">
    <property type="entry name" value="Ank_2"/>
    <property type="match status" value="3"/>
</dbReference>
<dbReference type="InterPro" id="IPR002110">
    <property type="entry name" value="Ankyrin_rpt"/>
</dbReference>
<dbReference type="PROSITE" id="PS50088">
    <property type="entry name" value="ANK_REPEAT"/>
    <property type="match status" value="5"/>
</dbReference>
<evidence type="ECO:0000256" key="1">
    <source>
        <dbReference type="ARBA" id="ARBA00022737"/>
    </source>
</evidence>
<reference evidence="6 7" key="1">
    <citation type="submission" date="2023-08" db="EMBL/GenBank/DDBJ databases">
        <title>Black Yeasts Isolated from many extreme environments.</title>
        <authorList>
            <person name="Coleine C."/>
            <person name="Stajich J.E."/>
            <person name="Selbmann L."/>
        </authorList>
    </citation>
    <scope>NUCLEOTIDE SEQUENCE [LARGE SCALE GENOMIC DNA]</scope>
    <source>
        <strain evidence="6 7">CCFEE 6328</strain>
    </source>
</reference>
<gene>
    <name evidence="6" type="ORF">LTR69_000117</name>
</gene>